<dbReference type="SUPFAM" id="SSF48179">
    <property type="entry name" value="6-phosphogluconate dehydrogenase C-terminal domain-like"/>
    <property type="match status" value="1"/>
</dbReference>
<dbReference type="Gene3D" id="1.10.1040.10">
    <property type="entry name" value="N-(1-d-carboxylethyl)-l-norvaline Dehydrogenase, domain 2"/>
    <property type="match status" value="1"/>
</dbReference>
<protein>
    <recommendedName>
        <fullName evidence="5 10">6-phosphogluconate dehydrogenase, decarboxylating</fullName>
        <ecNumber evidence="4 10">1.1.1.44</ecNumber>
    </recommendedName>
</protein>
<feature type="active site" description="Proton donor" evidence="11">
    <location>
        <position position="190"/>
    </location>
</feature>
<dbReference type="PATRIC" id="fig|52.7.peg.4835"/>
<comment type="function">
    <text evidence="1 10">Catalyzes the oxidative decarboxylation of 6-phosphogluconate to ribulose 5-phosphate and CO(2), with concomitant reduction of NADP to NADPH.</text>
</comment>
<dbReference type="FunFam" id="1.20.5.320:FF:000001">
    <property type="entry name" value="6-phosphogluconate dehydrogenase, decarboxylating"/>
    <property type="match status" value="1"/>
</dbReference>
<dbReference type="EC" id="1.1.1.44" evidence="4 10"/>
<feature type="binding site" evidence="12">
    <location>
        <position position="452"/>
    </location>
    <ligand>
        <name>substrate</name>
        <note>ligand shared between dimeric partners</note>
    </ligand>
</feature>
<gene>
    <name evidence="15" type="primary">gnd</name>
    <name evidence="15" type="ORF">CMC5_043870</name>
</gene>
<dbReference type="GO" id="GO:0050661">
    <property type="term" value="F:NADP binding"/>
    <property type="evidence" value="ECO:0007669"/>
    <property type="project" value="InterPro"/>
</dbReference>
<feature type="binding site" evidence="12">
    <location>
        <position position="458"/>
    </location>
    <ligand>
        <name>substrate</name>
        <note>ligand shared between dimeric partners</note>
    </ligand>
</feature>
<organism evidence="15 16">
    <name type="scientific">Chondromyces crocatus</name>
    <dbReference type="NCBI Taxonomy" id="52"/>
    <lineage>
        <taxon>Bacteria</taxon>
        <taxon>Pseudomonadati</taxon>
        <taxon>Myxococcota</taxon>
        <taxon>Polyangia</taxon>
        <taxon>Polyangiales</taxon>
        <taxon>Polyangiaceae</taxon>
        <taxon>Chondromyces</taxon>
    </lineage>
</organism>
<dbReference type="Gene3D" id="1.20.5.320">
    <property type="entry name" value="6-Phosphogluconate Dehydrogenase, domain 3"/>
    <property type="match status" value="1"/>
</dbReference>
<dbReference type="PANTHER" id="PTHR11811">
    <property type="entry name" value="6-PHOSPHOGLUCONATE DEHYDROGENASE"/>
    <property type="match status" value="1"/>
</dbReference>
<evidence type="ECO:0000256" key="7">
    <source>
        <dbReference type="ARBA" id="ARBA00023064"/>
    </source>
</evidence>
<dbReference type="SMART" id="SM01350">
    <property type="entry name" value="6PGD"/>
    <property type="match status" value="1"/>
</dbReference>
<evidence type="ECO:0000256" key="13">
    <source>
        <dbReference type="RuleBase" id="RU000485"/>
    </source>
</evidence>
<dbReference type="Pfam" id="PF03446">
    <property type="entry name" value="NAD_binding_2"/>
    <property type="match status" value="1"/>
</dbReference>
<dbReference type="FunFam" id="1.10.1040.10:FF:000002">
    <property type="entry name" value="6-phosphogluconate dehydrogenase, decarboxylating"/>
    <property type="match status" value="1"/>
</dbReference>
<dbReference type="Gene3D" id="3.40.50.720">
    <property type="entry name" value="NAD(P)-binding Rossmann-like Domain"/>
    <property type="match status" value="1"/>
</dbReference>
<dbReference type="GO" id="GO:0006098">
    <property type="term" value="P:pentose-phosphate shunt"/>
    <property type="evidence" value="ECO:0007669"/>
    <property type="project" value="UniProtKB-UniPathway"/>
</dbReference>
<dbReference type="PRINTS" id="PR00076">
    <property type="entry name" value="6PGDHDRGNASE"/>
</dbReference>
<dbReference type="KEGG" id="ccro:CMC5_043870"/>
<keyword evidence="16" id="KW-1185">Reference proteome</keyword>
<dbReference type="InterPro" id="IPR006114">
    <property type="entry name" value="6PGDH_C"/>
</dbReference>
<evidence type="ECO:0000256" key="5">
    <source>
        <dbReference type="ARBA" id="ARBA00018193"/>
    </source>
</evidence>
<keyword evidence="10 13" id="KW-0521">NADP</keyword>
<evidence type="ECO:0000256" key="6">
    <source>
        <dbReference type="ARBA" id="ARBA00023002"/>
    </source>
</evidence>
<dbReference type="Proteomes" id="UP000067626">
    <property type="component" value="Chromosome"/>
</dbReference>
<sequence>MTTEMDIGVAGLGVMGRNLALNISDKGFSLAVYNRHSDPVKAFAAHAQGREVAACTTVEEFTRSLKRPRKILMLVKAGIGVENTIAALKPHLQEGDILVDAGNEHFAVTERRERELSAAGIRYFGMGVSGGELGARNGPSMMPGGERAAYEALAPILTKIAAQHADGPCVAYMGPGGAGHYVKMIHNGIEYGDMQLIAEAYDVLKTIGGLSNDELAEAFSAWNEGELESYLVQITAHIFTVRDPEGQGQLLDAILDASSMKGTGTWTVEDAASLNAAIPTIASAVDARVLSSDKAGRLRIAKILAGPDPKDAGRVLAGFDRKALIDAVRDALYASKLCSYAQGMNLLRLASRERKWNLDLPEIARIWQDGCIIRARLLSRIKAAFAGDPELPNLLLDPSLAKDLAGRQTGWRKVVALAAEAGIPTLATSASLSYYDTLRRERLPANLVQAQRDFFGAHTYKRLDREGDFHTDWSATS</sequence>
<reference evidence="15 16" key="1">
    <citation type="submission" date="2015-07" db="EMBL/GenBank/DDBJ databases">
        <title>Genome analysis of myxobacterium Chondromyces crocatus Cm c5 reveals a high potential for natural compound synthesis and the genetic basis for the loss of fruiting body formation.</title>
        <authorList>
            <person name="Zaburannyi N."/>
            <person name="Bunk B."/>
            <person name="Maier J."/>
            <person name="Overmann J."/>
            <person name="Mueller R."/>
        </authorList>
    </citation>
    <scope>NUCLEOTIDE SEQUENCE [LARGE SCALE GENOMIC DNA]</scope>
    <source>
        <strain evidence="15 16">Cm c5</strain>
    </source>
</reference>
<dbReference type="UniPathway" id="UPA00115">
    <property type="reaction ID" value="UER00410"/>
</dbReference>
<dbReference type="GO" id="GO:0004616">
    <property type="term" value="F:phosphogluconate dehydrogenase (decarboxylating) activity"/>
    <property type="evidence" value="ECO:0007669"/>
    <property type="project" value="UniProtKB-EC"/>
</dbReference>
<dbReference type="InterPro" id="IPR013328">
    <property type="entry name" value="6PGD_dom2"/>
</dbReference>
<keyword evidence="8 10" id="KW-0570">Pentose shunt</keyword>
<dbReference type="InterPro" id="IPR006113">
    <property type="entry name" value="6PGDH_Gnd/GntZ"/>
</dbReference>
<accession>A0A0K1EHA4</accession>
<dbReference type="InterPro" id="IPR006183">
    <property type="entry name" value="Pgluconate_DH"/>
</dbReference>
<name>A0A0K1EHA4_CHOCO</name>
<comment type="catalytic activity">
    <reaction evidence="9 10 13">
        <text>6-phospho-D-gluconate + NADP(+) = D-ribulose 5-phosphate + CO2 + NADPH</text>
        <dbReference type="Rhea" id="RHEA:10116"/>
        <dbReference type="ChEBI" id="CHEBI:16526"/>
        <dbReference type="ChEBI" id="CHEBI:57783"/>
        <dbReference type="ChEBI" id="CHEBI:58121"/>
        <dbReference type="ChEBI" id="CHEBI:58349"/>
        <dbReference type="ChEBI" id="CHEBI:58759"/>
        <dbReference type="EC" id="1.1.1.44"/>
    </reaction>
</comment>
<dbReference type="RefSeq" id="WP_218920024.1">
    <property type="nucleotide sequence ID" value="NZ_CP012159.1"/>
</dbReference>
<dbReference type="PIRSF" id="PIRSF000109">
    <property type="entry name" value="6PGD"/>
    <property type="match status" value="1"/>
</dbReference>
<evidence type="ECO:0000256" key="11">
    <source>
        <dbReference type="PIRSR" id="PIRSR000109-1"/>
    </source>
</evidence>
<feature type="active site" description="Proton acceptor" evidence="11">
    <location>
        <position position="183"/>
    </location>
</feature>
<dbReference type="GO" id="GO:0019521">
    <property type="term" value="P:D-gluconate metabolic process"/>
    <property type="evidence" value="ECO:0007669"/>
    <property type="project" value="UniProtKB-KW"/>
</dbReference>
<dbReference type="EMBL" id="CP012159">
    <property type="protein sequence ID" value="AKT40234.1"/>
    <property type="molecule type" value="Genomic_DNA"/>
</dbReference>
<evidence type="ECO:0000256" key="10">
    <source>
        <dbReference type="PIRNR" id="PIRNR000109"/>
    </source>
</evidence>
<evidence type="ECO:0000256" key="3">
    <source>
        <dbReference type="ARBA" id="ARBA00008419"/>
    </source>
</evidence>
<dbReference type="AlphaFoldDB" id="A0A0K1EHA4"/>
<feature type="domain" description="6-phosphogluconate dehydrogenase C-terminal" evidence="14">
    <location>
        <begin position="179"/>
        <end position="474"/>
    </location>
</feature>
<keyword evidence="6 10" id="KW-0560">Oxidoreductase</keyword>
<dbReference type="InterPro" id="IPR008927">
    <property type="entry name" value="6-PGluconate_DH-like_C_sf"/>
</dbReference>
<keyword evidence="7 13" id="KW-0311">Gluconate utilization</keyword>
<evidence type="ECO:0000259" key="14">
    <source>
        <dbReference type="SMART" id="SM01350"/>
    </source>
</evidence>
<feature type="binding site" description="in other chain" evidence="12">
    <location>
        <position position="288"/>
    </location>
    <ligand>
        <name>substrate</name>
        <note>ligand shared between dimeric partners</note>
    </ligand>
</feature>
<comment type="similarity">
    <text evidence="3 10 13">Belongs to the 6-phosphogluconate dehydrogenase family.</text>
</comment>
<evidence type="ECO:0000313" key="15">
    <source>
        <dbReference type="EMBL" id="AKT40234.1"/>
    </source>
</evidence>
<comment type="subunit">
    <text evidence="10">Homodimer.</text>
</comment>
<feature type="binding site" description="in other chain" evidence="12">
    <location>
        <begin position="129"/>
        <end position="131"/>
    </location>
    <ligand>
        <name>substrate</name>
        <note>ligand shared between dimeric partners</note>
    </ligand>
</feature>
<evidence type="ECO:0000256" key="9">
    <source>
        <dbReference type="ARBA" id="ARBA00048640"/>
    </source>
</evidence>
<dbReference type="NCBIfam" id="NF006765">
    <property type="entry name" value="PRK09287.1"/>
    <property type="match status" value="1"/>
</dbReference>
<comment type="pathway">
    <text evidence="2 10 13">Carbohydrate degradation; pentose phosphate pathway; D-ribulose 5-phosphate from D-glucose 6-phosphate (oxidative stage): step 3/3.</text>
</comment>
<evidence type="ECO:0000256" key="8">
    <source>
        <dbReference type="ARBA" id="ARBA00023126"/>
    </source>
</evidence>
<evidence type="ECO:0000256" key="2">
    <source>
        <dbReference type="ARBA" id="ARBA00004874"/>
    </source>
</evidence>
<dbReference type="NCBIfam" id="TIGR00873">
    <property type="entry name" value="gnd"/>
    <property type="match status" value="1"/>
</dbReference>
<dbReference type="InterPro" id="IPR036291">
    <property type="entry name" value="NAD(P)-bd_dom_sf"/>
</dbReference>
<feature type="binding site" description="in other chain" evidence="12">
    <location>
        <position position="261"/>
    </location>
    <ligand>
        <name>substrate</name>
        <note>ligand shared between dimeric partners</note>
    </ligand>
</feature>
<feature type="binding site" description="in other chain" evidence="12">
    <location>
        <position position="191"/>
    </location>
    <ligand>
        <name>substrate</name>
        <note>ligand shared between dimeric partners</note>
    </ligand>
</feature>
<feature type="binding site" description="in other chain" evidence="12">
    <location>
        <position position="103"/>
    </location>
    <ligand>
        <name>substrate</name>
        <note>ligand shared between dimeric partners</note>
    </ligand>
</feature>
<dbReference type="STRING" id="52.CMC5_043870"/>
<proteinExistence type="inferred from homology"/>
<evidence type="ECO:0000256" key="12">
    <source>
        <dbReference type="PIRSR" id="PIRSR000109-2"/>
    </source>
</evidence>
<evidence type="ECO:0000256" key="1">
    <source>
        <dbReference type="ARBA" id="ARBA00002526"/>
    </source>
</evidence>
<dbReference type="SUPFAM" id="SSF51735">
    <property type="entry name" value="NAD(P)-binding Rossmann-fold domains"/>
    <property type="match status" value="1"/>
</dbReference>
<feature type="binding site" description="in other chain" evidence="12">
    <location>
        <begin position="186"/>
        <end position="187"/>
    </location>
    <ligand>
        <name>substrate</name>
        <note>ligand shared between dimeric partners</note>
    </ligand>
</feature>
<evidence type="ECO:0000256" key="4">
    <source>
        <dbReference type="ARBA" id="ARBA00013011"/>
    </source>
</evidence>
<dbReference type="Pfam" id="PF00393">
    <property type="entry name" value="6PGD"/>
    <property type="match status" value="1"/>
</dbReference>
<evidence type="ECO:0000313" key="16">
    <source>
        <dbReference type="Proteomes" id="UP000067626"/>
    </source>
</evidence>
<dbReference type="InterPro" id="IPR006115">
    <property type="entry name" value="6PGDH_NADP-bd"/>
</dbReference>